<keyword evidence="4" id="KW-0378">Hydrolase</keyword>
<dbReference type="InterPro" id="IPR006641">
    <property type="entry name" value="YqgF/RNaseH-like_dom"/>
</dbReference>
<dbReference type="SUPFAM" id="SSF53098">
    <property type="entry name" value="Ribonuclease H-like"/>
    <property type="match status" value="1"/>
</dbReference>
<dbReference type="PANTHER" id="PTHR33317:SF4">
    <property type="entry name" value="POLYNUCLEOTIDYL TRANSFERASE, RIBONUCLEASE H-LIKE SUPERFAMILY PROTEIN"/>
    <property type="match status" value="1"/>
</dbReference>
<organism evidence="6">
    <name type="scientific">Heterosigma akashiwo</name>
    <name type="common">Chromophytic alga</name>
    <name type="synonym">Heterosigma carterae</name>
    <dbReference type="NCBI Taxonomy" id="2829"/>
    <lineage>
        <taxon>Eukaryota</taxon>
        <taxon>Sar</taxon>
        <taxon>Stramenopiles</taxon>
        <taxon>Ochrophyta</taxon>
        <taxon>Raphidophyceae</taxon>
        <taxon>Chattonellales</taxon>
        <taxon>Chattonellaceae</taxon>
        <taxon>Heterosigma</taxon>
    </lineage>
</organism>
<dbReference type="HAMAP" id="MF_00651">
    <property type="entry name" value="Nuclease_YqgF"/>
    <property type="match status" value="1"/>
</dbReference>
<dbReference type="Gene3D" id="3.30.420.140">
    <property type="entry name" value="YqgF/RNase H-like domain"/>
    <property type="match status" value="1"/>
</dbReference>
<accession>A0A7S4D9E5</accession>
<gene>
    <name evidence="6" type="ORF">HAKA00212_LOCUS15420</name>
</gene>
<dbReference type="PANTHER" id="PTHR33317">
    <property type="entry name" value="POLYNUCLEOTIDYL TRANSFERASE, RIBONUCLEASE H-LIKE SUPERFAMILY PROTEIN"/>
    <property type="match status" value="1"/>
</dbReference>
<dbReference type="SMART" id="SM00732">
    <property type="entry name" value="YqgFc"/>
    <property type="match status" value="1"/>
</dbReference>
<dbReference type="NCBIfam" id="TIGR00250">
    <property type="entry name" value="RNAse_H_YqgF"/>
    <property type="match status" value="1"/>
</dbReference>
<dbReference type="InterPro" id="IPR012337">
    <property type="entry name" value="RNaseH-like_sf"/>
</dbReference>
<sequence length="198" mass="22510">MDRWIKLLKRQGRIKTKIEFLHHMNHHLKDQSRSTCVLGLDIAETNIGVAFSDATYSFASPLKKLQRMRPTYRQDSMQNISSKLQKVIAEQQAIGAVVGWPLMPDGSLGMQCGHVLAFLTGMHQINEVQIPMVLWDERGTSVDARSFLWDAKTGKKRMKQMEDQVAAALILKDLLPEDTGDVYKLCAPHVRKQRIILT</sequence>
<dbReference type="GO" id="GO:0005829">
    <property type="term" value="C:cytosol"/>
    <property type="evidence" value="ECO:0007669"/>
    <property type="project" value="TreeGrafter"/>
</dbReference>
<feature type="domain" description="YqgF/RNase H-like" evidence="5">
    <location>
        <begin position="35"/>
        <end position="144"/>
    </location>
</feature>
<dbReference type="EMBL" id="HBIU01033517">
    <property type="protein sequence ID" value="CAE0636654.1"/>
    <property type="molecule type" value="Transcribed_RNA"/>
</dbReference>
<keyword evidence="1" id="KW-0963">Cytoplasm</keyword>
<keyword evidence="3" id="KW-0540">Nuclease</keyword>
<evidence type="ECO:0000259" key="5">
    <source>
        <dbReference type="SMART" id="SM00732"/>
    </source>
</evidence>
<dbReference type="Pfam" id="PF03652">
    <property type="entry name" value="RuvX"/>
    <property type="match status" value="1"/>
</dbReference>
<reference evidence="6" key="1">
    <citation type="submission" date="2021-01" db="EMBL/GenBank/DDBJ databases">
        <authorList>
            <person name="Corre E."/>
            <person name="Pelletier E."/>
            <person name="Niang G."/>
            <person name="Scheremetjew M."/>
            <person name="Finn R."/>
            <person name="Kale V."/>
            <person name="Holt S."/>
            <person name="Cochrane G."/>
            <person name="Meng A."/>
            <person name="Brown T."/>
            <person name="Cohen L."/>
        </authorList>
    </citation>
    <scope>NUCLEOTIDE SEQUENCE</scope>
    <source>
        <strain evidence="6">CCMP3107</strain>
    </source>
</reference>
<dbReference type="GO" id="GO:0000967">
    <property type="term" value="P:rRNA 5'-end processing"/>
    <property type="evidence" value="ECO:0007669"/>
    <property type="project" value="TreeGrafter"/>
</dbReference>
<name>A0A7S4D9E5_HETAK</name>
<evidence type="ECO:0000256" key="2">
    <source>
        <dbReference type="ARBA" id="ARBA00022517"/>
    </source>
</evidence>
<dbReference type="CDD" id="cd16964">
    <property type="entry name" value="YqgF"/>
    <property type="match status" value="1"/>
</dbReference>
<dbReference type="GO" id="GO:0016787">
    <property type="term" value="F:hydrolase activity"/>
    <property type="evidence" value="ECO:0007669"/>
    <property type="project" value="UniProtKB-KW"/>
</dbReference>
<protein>
    <recommendedName>
        <fullName evidence="5">YqgF/RNase H-like domain-containing protein</fullName>
    </recommendedName>
</protein>
<dbReference type="AlphaFoldDB" id="A0A7S4D9E5"/>
<evidence type="ECO:0000256" key="4">
    <source>
        <dbReference type="ARBA" id="ARBA00022801"/>
    </source>
</evidence>
<dbReference type="InterPro" id="IPR037027">
    <property type="entry name" value="YqgF/RNaseH-like_dom_sf"/>
</dbReference>
<keyword evidence="2" id="KW-0690">Ribosome biogenesis</keyword>
<dbReference type="GO" id="GO:0004518">
    <property type="term" value="F:nuclease activity"/>
    <property type="evidence" value="ECO:0007669"/>
    <property type="project" value="UniProtKB-KW"/>
</dbReference>
<evidence type="ECO:0000313" key="6">
    <source>
        <dbReference type="EMBL" id="CAE0636654.1"/>
    </source>
</evidence>
<evidence type="ECO:0000256" key="1">
    <source>
        <dbReference type="ARBA" id="ARBA00022490"/>
    </source>
</evidence>
<proteinExistence type="inferred from homology"/>
<dbReference type="InterPro" id="IPR005227">
    <property type="entry name" value="YqgF"/>
</dbReference>
<evidence type="ECO:0000256" key="3">
    <source>
        <dbReference type="ARBA" id="ARBA00022722"/>
    </source>
</evidence>